<organism evidence="1 2">
    <name type="scientific">Caulobacter ginsengisoli</name>
    <dbReference type="NCBI Taxonomy" id="400775"/>
    <lineage>
        <taxon>Bacteria</taxon>
        <taxon>Pseudomonadati</taxon>
        <taxon>Pseudomonadota</taxon>
        <taxon>Alphaproteobacteria</taxon>
        <taxon>Caulobacterales</taxon>
        <taxon>Caulobacteraceae</taxon>
        <taxon>Caulobacter</taxon>
    </lineage>
</organism>
<dbReference type="EMBL" id="JAUSVS010000008">
    <property type="protein sequence ID" value="MDQ0465888.1"/>
    <property type="molecule type" value="Genomic_DNA"/>
</dbReference>
<proteinExistence type="predicted"/>
<gene>
    <name evidence="1" type="ORF">QO010_003680</name>
</gene>
<name>A0ABU0IV48_9CAUL</name>
<evidence type="ECO:0000313" key="2">
    <source>
        <dbReference type="Proteomes" id="UP001228905"/>
    </source>
</evidence>
<accession>A0ABU0IV48</accession>
<keyword evidence="2" id="KW-1185">Reference proteome</keyword>
<dbReference type="RefSeq" id="WP_307351571.1">
    <property type="nucleotide sequence ID" value="NZ_JAUSVS010000008.1"/>
</dbReference>
<dbReference type="Proteomes" id="UP001228905">
    <property type="component" value="Unassembled WGS sequence"/>
</dbReference>
<comment type="caution">
    <text evidence="1">The sequence shown here is derived from an EMBL/GenBank/DDBJ whole genome shotgun (WGS) entry which is preliminary data.</text>
</comment>
<evidence type="ECO:0000313" key="1">
    <source>
        <dbReference type="EMBL" id="MDQ0465888.1"/>
    </source>
</evidence>
<reference evidence="1 2" key="1">
    <citation type="submission" date="2023-07" db="EMBL/GenBank/DDBJ databases">
        <title>Genomic Encyclopedia of Type Strains, Phase IV (KMG-IV): sequencing the most valuable type-strain genomes for metagenomic binning, comparative biology and taxonomic classification.</title>
        <authorList>
            <person name="Goeker M."/>
        </authorList>
    </citation>
    <scope>NUCLEOTIDE SEQUENCE [LARGE SCALE GENOMIC DNA]</scope>
    <source>
        <strain evidence="1 2">DSM 18695</strain>
    </source>
</reference>
<dbReference type="Pfam" id="PF05973">
    <property type="entry name" value="Gp49"/>
    <property type="match status" value="1"/>
</dbReference>
<sequence>MTKTSKPVAWVGSSYDDLCAFPDPVQDAMGFALYLAQTGGKHANAKPLKGFGGAGVLEIVDDHDGDTYRAVYTVKFADAVYVLHAFQKKSKTGVKTPPADIEKMKRRLKAAEEDYKTRGGA</sequence>
<dbReference type="InterPro" id="IPR009241">
    <property type="entry name" value="HigB-like"/>
</dbReference>
<protein>
    <submittedName>
        <fullName evidence="1">Phage-related protein</fullName>
    </submittedName>
</protein>